<keyword evidence="1" id="KW-1133">Transmembrane helix</keyword>
<organism evidence="2 3">
    <name type="scientific">Colletotrichum lupini</name>
    <dbReference type="NCBI Taxonomy" id="145971"/>
    <lineage>
        <taxon>Eukaryota</taxon>
        <taxon>Fungi</taxon>
        <taxon>Dikarya</taxon>
        <taxon>Ascomycota</taxon>
        <taxon>Pezizomycotina</taxon>
        <taxon>Sordariomycetes</taxon>
        <taxon>Hypocreomycetidae</taxon>
        <taxon>Glomerellales</taxon>
        <taxon>Glomerellaceae</taxon>
        <taxon>Colletotrichum</taxon>
        <taxon>Colletotrichum acutatum species complex</taxon>
    </lineage>
</organism>
<keyword evidence="1" id="KW-0812">Transmembrane</keyword>
<evidence type="ECO:0000256" key="1">
    <source>
        <dbReference type="SAM" id="Phobius"/>
    </source>
</evidence>
<dbReference type="AlphaFoldDB" id="A0A9Q8WBU1"/>
<evidence type="ECO:0000313" key="3">
    <source>
        <dbReference type="Proteomes" id="UP000830671"/>
    </source>
</evidence>
<evidence type="ECO:0000313" key="2">
    <source>
        <dbReference type="EMBL" id="UQC77993.1"/>
    </source>
</evidence>
<dbReference type="EMBL" id="CP019474">
    <property type="protein sequence ID" value="UQC77993.1"/>
    <property type="molecule type" value="Genomic_DNA"/>
</dbReference>
<keyword evidence="3" id="KW-1185">Reference proteome</keyword>
<dbReference type="RefSeq" id="XP_049139630.1">
    <property type="nucleotide sequence ID" value="XM_049282487.1"/>
</dbReference>
<keyword evidence="1" id="KW-0472">Membrane</keyword>
<feature type="transmembrane region" description="Helical" evidence="1">
    <location>
        <begin position="32"/>
        <end position="52"/>
    </location>
</feature>
<dbReference type="KEGG" id="clup:CLUP02_03466"/>
<dbReference type="Proteomes" id="UP000830671">
    <property type="component" value="Chromosome 2"/>
</dbReference>
<dbReference type="GeneID" id="73337497"/>
<proteinExistence type="predicted"/>
<gene>
    <name evidence="2" type="ORF">CLUP02_03466</name>
</gene>
<reference evidence="2" key="1">
    <citation type="journal article" date="2021" name="Mol. Plant Microbe Interact.">
        <title>Complete Genome Sequence of the Plant-Pathogenic Fungus Colletotrichum lupini.</title>
        <authorList>
            <person name="Baroncelli R."/>
            <person name="Pensec F."/>
            <person name="Da Lio D."/>
            <person name="Boufleur T."/>
            <person name="Vicente I."/>
            <person name="Sarrocco S."/>
            <person name="Picot A."/>
            <person name="Baraldi E."/>
            <person name="Sukno S."/>
            <person name="Thon M."/>
            <person name="Le Floch G."/>
        </authorList>
    </citation>
    <scope>NUCLEOTIDE SEQUENCE</scope>
    <source>
        <strain evidence="2">IMI 504893</strain>
    </source>
</reference>
<sequence>MFCAADIHFIFLFSFVLSSLLILRLLVDIYSFLSPAFVMRCFLSLLSFASLCSDTLFDIQIAVFAYPGIYVYSDLIICRVNLSWHERIVWETDAHHGWLGCVLSRQENQQAWLNQRRGRKRCGDGSRAQVYK</sequence>
<protein>
    <submittedName>
        <fullName evidence="2">Uncharacterized protein</fullName>
    </submittedName>
</protein>
<accession>A0A9Q8WBU1</accession>
<feature type="transmembrane region" description="Helical" evidence="1">
    <location>
        <begin position="7"/>
        <end position="26"/>
    </location>
</feature>
<name>A0A9Q8WBU1_9PEZI</name>